<dbReference type="OrthoDB" id="10445154at2759"/>
<gene>
    <name evidence="3" type="ORF">HYALB_00012474</name>
</gene>
<dbReference type="Proteomes" id="UP000701801">
    <property type="component" value="Unassembled WGS sequence"/>
</dbReference>
<evidence type="ECO:0000256" key="1">
    <source>
        <dbReference type="SAM" id="Coils"/>
    </source>
</evidence>
<dbReference type="EMBL" id="CAJVRM010000274">
    <property type="protein sequence ID" value="CAG8978724.1"/>
    <property type="molecule type" value="Genomic_DNA"/>
</dbReference>
<keyword evidence="4" id="KW-1185">Reference proteome</keyword>
<organism evidence="3 4">
    <name type="scientific">Hymenoscyphus albidus</name>
    <dbReference type="NCBI Taxonomy" id="595503"/>
    <lineage>
        <taxon>Eukaryota</taxon>
        <taxon>Fungi</taxon>
        <taxon>Dikarya</taxon>
        <taxon>Ascomycota</taxon>
        <taxon>Pezizomycotina</taxon>
        <taxon>Leotiomycetes</taxon>
        <taxon>Helotiales</taxon>
        <taxon>Helotiaceae</taxon>
        <taxon>Hymenoscyphus</taxon>
    </lineage>
</organism>
<evidence type="ECO:0000256" key="2">
    <source>
        <dbReference type="SAM" id="MobiDB-lite"/>
    </source>
</evidence>
<feature type="coiled-coil region" evidence="1">
    <location>
        <begin position="33"/>
        <end position="60"/>
    </location>
</feature>
<accession>A0A9N9LP29</accession>
<feature type="compositionally biased region" description="Low complexity" evidence="2">
    <location>
        <begin position="112"/>
        <end position="124"/>
    </location>
</feature>
<sequence>MTRLEIELAEEKRKSKLKDGAVTSPQRHNKAAFNVLKEELRREQEAVQKAHLQLQRKEESQQRFWAVVKSCEAKAYEVLPDHKATLQSVFALIHQKKDRKKKVSSSFEGSHNNTTANDETSTTTEPHTFGEASTRSEPHNN</sequence>
<comment type="caution">
    <text evidence="3">The sequence shown here is derived from an EMBL/GenBank/DDBJ whole genome shotgun (WGS) entry which is preliminary data.</text>
</comment>
<evidence type="ECO:0000313" key="4">
    <source>
        <dbReference type="Proteomes" id="UP000701801"/>
    </source>
</evidence>
<evidence type="ECO:0000313" key="3">
    <source>
        <dbReference type="EMBL" id="CAG8978724.1"/>
    </source>
</evidence>
<dbReference type="AlphaFoldDB" id="A0A9N9LP29"/>
<keyword evidence="1" id="KW-0175">Coiled coil</keyword>
<protein>
    <submittedName>
        <fullName evidence="3">Uncharacterized protein</fullName>
    </submittedName>
</protein>
<name>A0A9N9LP29_9HELO</name>
<feature type="region of interest" description="Disordered" evidence="2">
    <location>
        <begin position="98"/>
        <end position="141"/>
    </location>
</feature>
<proteinExistence type="predicted"/>
<reference evidence="3" key="1">
    <citation type="submission" date="2021-07" db="EMBL/GenBank/DDBJ databases">
        <authorList>
            <person name="Durling M."/>
        </authorList>
    </citation>
    <scope>NUCLEOTIDE SEQUENCE</scope>
</reference>